<evidence type="ECO:0000259" key="5">
    <source>
        <dbReference type="PROSITE" id="PS51096"/>
    </source>
</evidence>
<evidence type="ECO:0000256" key="3">
    <source>
        <dbReference type="ARBA" id="ARBA00022840"/>
    </source>
</evidence>
<organism evidence="7 8">
    <name type="scientific">Propionispira arboris</name>
    <dbReference type="NCBI Taxonomy" id="84035"/>
    <lineage>
        <taxon>Bacteria</taxon>
        <taxon>Bacillati</taxon>
        <taxon>Bacillota</taxon>
        <taxon>Negativicutes</taxon>
        <taxon>Selenomonadales</taxon>
        <taxon>Selenomonadaceae</taxon>
        <taxon>Propionispira</taxon>
    </lineage>
</organism>
<dbReference type="GO" id="GO:0006355">
    <property type="term" value="P:regulation of DNA-templated transcription"/>
    <property type="evidence" value="ECO:0007669"/>
    <property type="project" value="InterPro"/>
</dbReference>
<feature type="domain" description="PRD" evidence="6">
    <location>
        <begin position="472"/>
        <end position="577"/>
    </location>
</feature>
<name>A0A1H7CUZ0_9FIRM</name>
<dbReference type="PANTHER" id="PTHR32071:SF90">
    <property type="entry name" value="TRANSCRIPTIONAL REGULATORY PROTEIN LEVR"/>
    <property type="match status" value="1"/>
</dbReference>
<sequence length="929" mass="105377">MKSSDLVLDFIEKNCSYTTLFQSLQDRKPLGIQAEDIQQALGIVRNNASTILNQLHKKGQLIKINSRPVTFIAKKNFQKFFQDHSSESKETYTLNELTAILQASSSKDDPFSHLLGSNGSLANQISQAKAAIVYPPDGLHTLLLGASGVGKTTFAAAMHAYGLHVHKKKSDEFPFVTFNCADYFNNPQLLLSQLFGHTKNAFTGASQDKVGLVEKANGGILFLDEIHRLPPDGQEMLFYLMDKGEYNRLGESSSRRKANLLIIAATTENPNDSLLTTFKRRIPVTINLPTFNQKPIFERIEIVDHFFKYESINLNRSITLAPEVLKALAIYTFKTGNIGQLRSEIKLLCANAFLQYLQDNQTIYIDFSLLNKDIKEGMFHLEKLDSETKHYLSMFSENIVISPDKEKNDYPFELLNNDIYDQMSTKLTDLRRQGLNNDTIHEVLKKDVDEYFSCILKNIHTTQSNIQTLYKVIPKEIVDTTVKLVEFAEHQLATKFKDKFIFGLCFHIHALLKRLNTNPIMPTPQLSKIQVEHLKEFQVSQAIIKKLEKIFHTSIPLSEQGFLALLLSQNKLDAVINNYIGIVIICHGNSTASSIAAVANTLLNTAWLKAIDMPLSTAIDETYKKFRSVAISVHRGRGLLLLVDMGSLVDFGKRLTEETGIQVSVIESISTPLALELLRKVLYKTDELDTIYNSILSNKFLPVTANRRLAILSVCITGEGASKMVKDILETTLQKKYRQIFDIIVTNYLDVKKEYSKLQATHNFIAAIGNIDPELDIPYFPIGQLMEESGRKKFWALLNTSLPASPQENLTILKSNDIYDKACLLLEKYVKYINPKVAIKHIKTFINDIQYSSKNDEQLLDFTVHLGCMLDRCIHRDAIYFENIRQFKQDHLVIFSTIRTAITSLEKSYDIQINDDEVCYIIKLIEVHA</sequence>
<feature type="domain" description="PRD" evidence="6">
    <location>
        <begin position="817"/>
        <end position="929"/>
    </location>
</feature>
<dbReference type="SUPFAM" id="SSF52540">
    <property type="entry name" value="P-loop containing nucleoside triphosphate hydrolases"/>
    <property type="match status" value="1"/>
</dbReference>
<dbReference type="PROSITE" id="PS51372">
    <property type="entry name" value="PRD_2"/>
    <property type="match status" value="2"/>
</dbReference>
<dbReference type="Gene3D" id="3.40.50.510">
    <property type="entry name" value="Phosphotransferase system, mannose-type IIA component"/>
    <property type="match status" value="1"/>
</dbReference>
<dbReference type="GO" id="GO:0005524">
    <property type="term" value="F:ATP binding"/>
    <property type="evidence" value="ECO:0007669"/>
    <property type="project" value="UniProtKB-KW"/>
</dbReference>
<feature type="domain" description="Sigma-54 factor interaction" evidence="4">
    <location>
        <begin position="114"/>
        <end position="350"/>
    </location>
</feature>
<dbReference type="AlphaFoldDB" id="A0A1H7CUZ0"/>
<evidence type="ECO:0000313" key="7">
    <source>
        <dbReference type="EMBL" id="SEJ93468.1"/>
    </source>
</evidence>
<dbReference type="GO" id="GO:0016740">
    <property type="term" value="F:transferase activity"/>
    <property type="evidence" value="ECO:0007669"/>
    <property type="project" value="UniProtKB-KW"/>
</dbReference>
<dbReference type="PROSITE" id="PS51096">
    <property type="entry name" value="PTS_EIIA_TYPE_4"/>
    <property type="match status" value="1"/>
</dbReference>
<dbReference type="STRING" id="84035.SAMN05660742_1265"/>
<dbReference type="InterPro" id="IPR004701">
    <property type="entry name" value="PTS_EIIA_man-typ"/>
</dbReference>
<dbReference type="PROSITE" id="PS00676">
    <property type="entry name" value="SIGMA54_INTERACT_2"/>
    <property type="match status" value="1"/>
</dbReference>
<reference evidence="7 8" key="1">
    <citation type="submission" date="2016-10" db="EMBL/GenBank/DDBJ databases">
        <authorList>
            <person name="de Groot N.N."/>
        </authorList>
    </citation>
    <scope>NUCLEOTIDE SEQUENCE [LARGE SCALE GENOMIC DNA]</scope>
    <source>
        <strain evidence="7 8">DSM 2179</strain>
    </source>
</reference>
<dbReference type="GO" id="GO:0009401">
    <property type="term" value="P:phosphoenolpyruvate-dependent sugar phosphotransferase system"/>
    <property type="evidence" value="ECO:0007669"/>
    <property type="project" value="InterPro"/>
</dbReference>
<accession>A0A1H7CUZ0</accession>
<keyword evidence="3" id="KW-0067">ATP-binding</keyword>
<dbReference type="SMART" id="SM00382">
    <property type="entry name" value="AAA"/>
    <property type="match status" value="1"/>
</dbReference>
<dbReference type="CDD" id="cd00009">
    <property type="entry name" value="AAA"/>
    <property type="match status" value="1"/>
</dbReference>
<dbReference type="RefSeq" id="WP_091835353.1">
    <property type="nucleotide sequence ID" value="NZ_FNZK01000026.1"/>
</dbReference>
<evidence type="ECO:0000256" key="2">
    <source>
        <dbReference type="ARBA" id="ARBA00022741"/>
    </source>
</evidence>
<dbReference type="Pfam" id="PF03610">
    <property type="entry name" value="EIIA-man"/>
    <property type="match status" value="1"/>
</dbReference>
<dbReference type="Gene3D" id="1.10.1790.10">
    <property type="entry name" value="PRD domain"/>
    <property type="match status" value="2"/>
</dbReference>
<dbReference type="InterPro" id="IPR036634">
    <property type="entry name" value="PRD_sf"/>
</dbReference>
<evidence type="ECO:0000259" key="4">
    <source>
        <dbReference type="PROSITE" id="PS50045"/>
    </source>
</evidence>
<keyword evidence="8" id="KW-1185">Reference proteome</keyword>
<evidence type="ECO:0000259" key="6">
    <source>
        <dbReference type="PROSITE" id="PS51372"/>
    </source>
</evidence>
<dbReference type="InterPro" id="IPR011608">
    <property type="entry name" value="PRD"/>
</dbReference>
<dbReference type="PROSITE" id="PS50045">
    <property type="entry name" value="SIGMA54_INTERACT_4"/>
    <property type="match status" value="1"/>
</dbReference>
<dbReference type="Pfam" id="PF00874">
    <property type="entry name" value="PRD"/>
    <property type="match status" value="2"/>
</dbReference>
<evidence type="ECO:0000313" key="8">
    <source>
        <dbReference type="Proteomes" id="UP000199662"/>
    </source>
</evidence>
<dbReference type="EMBL" id="FNZK01000026">
    <property type="protein sequence ID" value="SEJ93468.1"/>
    <property type="molecule type" value="Genomic_DNA"/>
</dbReference>
<dbReference type="Pfam" id="PF00158">
    <property type="entry name" value="Sigma54_activat"/>
    <property type="match status" value="1"/>
</dbReference>
<dbReference type="InterPro" id="IPR036662">
    <property type="entry name" value="PTS_EIIA_man-typ_sf"/>
</dbReference>
<dbReference type="GO" id="GO:0016020">
    <property type="term" value="C:membrane"/>
    <property type="evidence" value="ECO:0007669"/>
    <property type="project" value="InterPro"/>
</dbReference>
<dbReference type="InterPro" id="IPR003593">
    <property type="entry name" value="AAA+_ATPase"/>
</dbReference>
<keyword evidence="1" id="KW-0808">Transferase</keyword>
<proteinExistence type="predicted"/>
<dbReference type="SUPFAM" id="SSF53062">
    <property type="entry name" value="PTS system fructose IIA component-like"/>
    <property type="match status" value="1"/>
</dbReference>
<dbReference type="Proteomes" id="UP000199662">
    <property type="component" value="Unassembled WGS sequence"/>
</dbReference>
<feature type="domain" description="PTS EIIA type-4" evidence="5">
    <location>
        <begin position="579"/>
        <end position="711"/>
    </location>
</feature>
<dbReference type="InterPro" id="IPR002078">
    <property type="entry name" value="Sigma_54_int"/>
</dbReference>
<gene>
    <name evidence="7" type="ORF">SAMN05660742_1265</name>
</gene>
<dbReference type="InterPro" id="IPR025943">
    <property type="entry name" value="Sigma_54_int_dom_ATP-bd_2"/>
</dbReference>
<dbReference type="PANTHER" id="PTHR32071">
    <property type="entry name" value="TRANSCRIPTIONAL REGULATORY PROTEIN"/>
    <property type="match status" value="1"/>
</dbReference>
<dbReference type="Gene3D" id="3.40.50.300">
    <property type="entry name" value="P-loop containing nucleotide triphosphate hydrolases"/>
    <property type="match status" value="1"/>
</dbReference>
<dbReference type="SUPFAM" id="SSF63520">
    <property type="entry name" value="PTS-regulatory domain, PRD"/>
    <property type="match status" value="2"/>
</dbReference>
<dbReference type="InterPro" id="IPR027417">
    <property type="entry name" value="P-loop_NTPase"/>
</dbReference>
<evidence type="ECO:0000256" key="1">
    <source>
        <dbReference type="ARBA" id="ARBA00022679"/>
    </source>
</evidence>
<keyword evidence="2" id="KW-0547">Nucleotide-binding</keyword>
<protein>
    <submittedName>
        <fullName evidence="7">Transcriptional regulatory protein LevR, contains PRD, AAA+ and EIIA domains</fullName>
    </submittedName>
</protein>